<dbReference type="PROSITE" id="PS50157">
    <property type="entry name" value="ZINC_FINGER_C2H2_2"/>
    <property type="match status" value="2"/>
</dbReference>
<keyword evidence="1" id="KW-0479">Metal-binding</keyword>
<evidence type="ECO:0000256" key="7">
    <source>
        <dbReference type="PROSITE-ProRule" id="PRU00042"/>
    </source>
</evidence>
<evidence type="ECO:0000256" key="4">
    <source>
        <dbReference type="ARBA" id="ARBA00023015"/>
    </source>
</evidence>
<feature type="region of interest" description="Disordered" evidence="8">
    <location>
        <begin position="258"/>
        <end position="290"/>
    </location>
</feature>
<evidence type="ECO:0000259" key="9">
    <source>
        <dbReference type="PROSITE" id="PS50048"/>
    </source>
</evidence>
<dbReference type="Pfam" id="PF00172">
    <property type="entry name" value="Zn_clus"/>
    <property type="match status" value="1"/>
</dbReference>
<keyword evidence="3" id="KW-0862">Zinc</keyword>
<dbReference type="Gene3D" id="4.10.240.10">
    <property type="entry name" value="Zn(2)-C6 fungal-type DNA-binding domain"/>
    <property type="match status" value="1"/>
</dbReference>
<keyword evidence="12" id="KW-1185">Reference proteome</keyword>
<dbReference type="PROSITE" id="PS00028">
    <property type="entry name" value="ZINC_FINGER_C2H2_1"/>
    <property type="match status" value="2"/>
</dbReference>
<evidence type="ECO:0000256" key="2">
    <source>
        <dbReference type="ARBA" id="ARBA00022771"/>
    </source>
</evidence>
<feature type="compositionally biased region" description="Low complexity" evidence="8">
    <location>
        <begin position="267"/>
        <end position="281"/>
    </location>
</feature>
<evidence type="ECO:0000313" key="12">
    <source>
        <dbReference type="Proteomes" id="UP000015241"/>
    </source>
</evidence>
<dbReference type="eggNOG" id="KOG1721">
    <property type="taxonomic scope" value="Eukaryota"/>
</dbReference>
<name>S8E8J2_FOMSC</name>
<evidence type="ECO:0000259" key="10">
    <source>
        <dbReference type="PROSITE" id="PS50157"/>
    </source>
</evidence>
<reference evidence="11 12" key="1">
    <citation type="journal article" date="2012" name="Science">
        <title>The Paleozoic origin of enzymatic lignin decomposition reconstructed from 31 fungal genomes.</title>
        <authorList>
            <person name="Floudas D."/>
            <person name="Binder M."/>
            <person name="Riley R."/>
            <person name="Barry K."/>
            <person name="Blanchette R.A."/>
            <person name="Henrissat B."/>
            <person name="Martinez A.T."/>
            <person name="Otillar R."/>
            <person name="Spatafora J.W."/>
            <person name="Yadav J.S."/>
            <person name="Aerts A."/>
            <person name="Benoit I."/>
            <person name="Boyd A."/>
            <person name="Carlson A."/>
            <person name="Copeland A."/>
            <person name="Coutinho P.M."/>
            <person name="de Vries R.P."/>
            <person name="Ferreira P."/>
            <person name="Findley K."/>
            <person name="Foster B."/>
            <person name="Gaskell J."/>
            <person name="Glotzer D."/>
            <person name="Gorecki P."/>
            <person name="Heitman J."/>
            <person name="Hesse C."/>
            <person name="Hori C."/>
            <person name="Igarashi K."/>
            <person name="Jurgens J.A."/>
            <person name="Kallen N."/>
            <person name="Kersten P."/>
            <person name="Kohler A."/>
            <person name="Kuees U."/>
            <person name="Kumar T.K.A."/>
            <person name="Kuo A."/>
            <person name="LaButti K."/>
            <person name="Larrondo L.F."/>
            <person name="Lindquist E."/>
            <person name="Ling A."/>
            <person name="Lombard V."/>
            <person name="Lucas S."/>
            <person name="Lundell T."/>
            <person name="Martin R."/>
            <person name="McLaughlin D.J."/>
            <person name="Morgenstern I."/>
            <person name="Morin E."/>
            <person name="Murat C."/>
            <person name="Nagy L.G."/>
            <person name="Nolan M."/>
            <person name="Ohm R.A."/>
            <person name="Patyshakuliyeva A."/>
            <person name="Rokas A."/>
            <person name="Ruiz-Duenas F.J."/>
            <person name="Sabat G."/>
            <person name="Salamov A."/>
            <person name="Samejima M."/>
            <person name="Schmutz J."/>
            <person name="Slot J.C."/>
            <person name="St John F."/>
            <person name="Stenlid J."/>
            <person name="Sun H."/>
            <person name="Sun S."/>
            <person name="Syed K."/>
            <person name="Tsang A."/>
            <person name="Wiebenga A."/>
            <person name="Young D."/>
            <person name="Pisabarro A."/>
            <person name="Eastwood D.C."/>
            <person name="Martin F."/>
            <person name="Cullen D."/>
            <person name="Grigoriev I.V."/>
            <person name="Hibbett D.S."/>
        </authorList>
    </citation>
    <scope>NUCLEOTIDE SEQUENCE</scope>
    <source>
        <strain evidence="12">FP-58527</strain>
    </source>
</reference>
<dbReference type="InterPro" id="IPR036864">
    <property type="entry name" value="Zn2-C6_fun-type_DNA-bd_sf"/>
</dbReference>
<dbReference type="InterPro" id="IPR036236">
    <property type="entry name" value="Znf_C2H2_sf"/>
</dbReference>
<dbReference type="PROSITE" id="PS00463">
    <property type="entry name" value="ZN2_CY6_FUNGAL_1"/>
    <property type="match status" value="1"/>
</dbReference>
<dbReference type="CDD" id="cd00067">
    <property type="entry name" value="GAL4"/>
    <property type="match status" value="1"/>
</dbReference>
<dbReference type="PROSITE" id="PS50048">
    <property type="entry name" value="ZN2_CY6_FUNGAL_2"/>
    <property type="match status" value="1"/>
</dbReference>
<keyword evidence="5" id="KW-0804">Transcription</keyword>
<feature type="region of interest" description="Disordered" evidence="8">
    <location>
        <begin position="117"/>
        <end position="145"/>
    </location>
</feature>
<feature type="domain" description="C2H2-type" evidence="10">
    <location>
        <begin position="19"/>
        <end position="46"/>
    </location>
</feature>
<evidence type="ECO:0000256" key="1">
    <source>
        <dbReference type="ARBA" id="ARBA00022723"/>
    </source>
</evidence>
<sequence length="707" mass="76255">MAHDHVPSESPGDGGLSRYQCPDCTSTFSRRQNLQRHRRTHVGLTPHECPSCREQFTRTDLLQRHIHQHHRGLVLAPPPPRACKACASSKMRCDRESPCSRCRAKGLRCESQSSSSARASSNCSLSPPPERHPQPSLDAHTPMPMNTQMHAMPQDQPMSVDLTDLSLFAPNPPPLADFSVNLSDFLGYDPLLGFNTAFVESPANPWPTAPMAAPLPSMPPAAHSSPLSDLSSSGGSIPDSMASSHGICPTLEMLSSTYWPSSDSEHPTSSSPSSVRSSPAPRNAPLPSVSTCRNDPASFFTPAMRARYPALYAAHFERHWPLLGTHTVDLNALQPALGVAVCCVGSMYDGVPAHRRLATAVMLVQRSALITKLSTHRLDDGEALAMLQALFLYQVLGAFQYEKNYRDLTNVFHGSLVQLVRRYCILEPPSGAPTGFTAARARLAHGVFFLDALQPILAGTPALLNIDELRVGVSAPPPPALFRLLMDVRAGPAAIPEAQAALVLILALLGRVLELLRLRQSADALCAEGGATSDALDAALVQRARGLGAALRRWKDAWDALDPAHGAGSPVPVCENAMPIYMIVLTLIAHAGGSAPWTPPGQYSPEERAGGPFAQFCRSFRTFLNETEYCGLTWLFPPFPVHTKEQHTGDSSHVVVVIFQMTAERDLHPSQQGIRACHVVSHAKIIGNDGDLNPVIELEGKNSGHGG</sequence>
<organism evidence="11 12">
    <name type="scientific">Fomitopsis schrenkii</name>
    <name type="common">Brown rot fungus</name>
    <dbReference type="NCBI Taxonomy" id="2126942"/>
    <lineage>
        <taxon>Eukaryota</taxon>
        <taxon>Fungi</taxon>
        <taxon>Dikarya</taxon>
        <taxon>Basidiomycota</taxon>
        <taxon>Agaricomycotina</taxon>
        <taxon>Agaricomycetes</taxon>
        <taxon>Polyporales</taxon>
        <taxon>Fomitopsis</taxon>
    </lineage>
</organism>
<dbReference type="CDD" id="cd12148">
    <property type="entry name" value="fungal_TF_MHR"/>
    <property type="match status" value="1"/>
</dbReference>
<evidence type="ECO:0000256" key="8">
    <source>
        <dbReference type="SAM" id="MobiDB-lite"/>
    </source>
</evidence>
<dbReference type="PANTHER" id="PTHR47660">
    <property type="entry name" value="TRANSCRIPTION FACTOR WITH C2H2 AND ZN(2)-CYS(6) DNA BINDING DOMAIN (EUROFUNG)-RELATED-RELATED"/>
    <property type="match status" value="1"/>
</dbReference>
<feature type="domain" description="C2H2-type" evidence="10">
    <location>
        <begin position="47"/>
        <end position="72"/>
    </location>
</feature>
<feature type="region of interest" description="Disordered" evidence="8">
    <location>
        <begin position="217"/>
        <end position="241"/>
    </location>
</feature>
<evidence type="ECO:0000313" key="11">
    <source>
        <dbReference type="EMBL" id="EPT01307.1"/>
    </source>
</evidence>
<dbReference type="Pfam" id="PF00096">
    <property type="entry name" value="zf-C2H2"/>
    <property type="match status" value="1"/>
</dbReference>
<dbReference type="GO" id="GO:0008270">
    <property type="term" value="F:zinc ion binding"/>
    <property type="evidence" value="ECO:0007669"/>
    <property type="project" value="UniProtKB-KW"/>
</dbReference>
<evidence type="ECO:0008006" key="13">
    <source>
        <dbReference type="Google" id="ProtNLM"/>
    </source>
</evidence>
<keyword evidence="2 7" id="KW-0863">Zinc-finger</keyword>
<dbReference type="HOGENOM" id="CLU_390304_0_0_1"/>
<evidence type="ECO:0000256" key="5">
    <source>
        <dbReference type="ARBA" id="ARBA00023163"/>
    </source>
</evidence>
<feature type="domain" description="Zn(2)-C6 fungal-type" evidence="9">
    <location>
        <begin position="82"/>
        <end position="109"/>
    </location>
</feature>
<gene>
    <name evidence="11" type="ORF">FOMPIDRAFT_1041435</name>
</gene>
<accession>S8E8J2</accession>
<dbReference type="OrthoDB" id="8922241at2759"/>
<dbReference type="GO" id="GO:0000981">
    <property type="term" value="F:DNA-binding transcription factor activity, RNA polymerase II-specific"/>
    <property type="evidence" value="ECO:0007669"/>
    <property type="project" value="InterPro"/>
</dbReference>
<dbReference type="SUPFAM" id="SSF57701">
    <property type="entry name" value="Zn2/Cys6 DNA-binding domain"/>
    <property type="match status" value="1"/>
</dbReference>
<dbReference type="EMBL" id="KE504143">
    <property type="protein sequence ID" value="EPT01307.1"/>
    <property type="molecule type" value="Genomic_DNA"/>
</dbReference>
<dbReference type="AlphaFoldDB" id="S8E8J2"/>
<dbReference type="InterPro" id="IPR013087">
    <property type="entry name" value="Znf_C2H2_type"/>
</dbReference>
<dbReference type="FunFam" id="3.30.160.60:FF:000446">
    <property type="entry name" value="Zinc finger protein"/>
    <property type="match status" value="1"/>
</dbReference>
<dbReference type="InParanoid" id="S8E8J2"/>
<keyword evidence="6" id="KW-0539">Nucleus</keyword>
<protein>
    <recommendedName>
        <fullName evidence="13">C2H2-type domain-containing protein</fullName>
    </recommendedName>
</protein>
<dbReference type="Proteomes" id="UP000015241">
    <property type="component" value="Unassembled WGS sequence"/>
</dbReference>
<dbReference type="InterPro" id="IPR001138">
    <property type="entry name" value="Zn2Cys6_DnaBD"/>
</dbReference>
<dbReference type="SMART" id="SM00355">
    <property type="entry name" value="ZnF_C2H2"/>
    <property type="match status" value="2"/>
</dbReference>
<evidence type="ECO:0000256" key="6">
    <source>
        <dbReference type="ARBA" id="ARBA00023242"/>
    </source>
</evidence>
<dbReference type="SMART" id="SM00066">
    <property type="entry name" value="GAL4"/>
    <property type="match status" value="1"/>
</dbReference>
<proteinExistence type="predicted"/>
<dbReference type="SUPFAM" id="SSF57667">
    <property type="entry name" value="beta-beta-alpha zinc fingers"/>
    <property type="match status" value="1"/>
</dbReference>
<evidence type="ECO:0000256" key="3">
    <source>
        <dbReference type="ARBA" id="ARBA00022833"/>
    </source>
</evidence>
<dbReference type="PANTHER" id="PTHR47660:SF2">
    <property type="entry name" value="TRANSCRIPTION FACTOR WITH C2H2 AND ZN(2)-CYS(6) DNA BINDING DOMAIN (EUROFUNG)"/>
    <property type="match status" value="1"/>
</dbReference>
<dbReference type="STRING" id="743788.S8E8J2"/>
<dbReference type="Gene3D" id="3.30.160.60">
    <property type="entry name" value="Classic Zinc Finger"/>
    <property type="match status" value="1"/>
</dbReference>
<keyword evidence="4" id="KW-0805">Transcription regulation</keyword>